<evidence type="ECO:0000256" key="14">
    <source>
        <dbReference type="ARBA" id="ARBA00051722"/>
    </source>
</evidence>
<evidence type="ECO:0000256" key="6">
    <source>
        <dbReference type="ARBA" id="ARBA00022737"/>
    </source>
</evidence>
<evidence type="ECO:0000256" key="15">
    <source>
        <dbReference type="SAM" id="MobiDB-lite"/>
    </source>
</evidence>
<dbReference type="InterPro" id="IPR000242">
    <property type="entry name" value="PTP_cat"/>
</dbReference>
<dbReference type="InterPro" id="IPR007110">
    <property type="entry name" value="Ig-like_dom"/>
</dbReference>
<feature type="domain" description="Tyrosine specific protein phosphatases" evidence="18">
    <location>
        <begin position="868"/>
        <end position="939"/>
    </location>
</feature>
<evidence type="ECO:0000259" key="20">
    <source>
        <dbReference type="PROSITE" id="PS50853"/>
    </source>
</evidence>
<keyword evidence="21" id="KW-1185">Reference proteome</keyword>
<keyword evidence="10 16" id="KW-0472">Membrane</keyword>
<evidence type="ECO:0000256" key="10">
    <source>
        <dbReference type="ARBA" id="ARBA00023136"/>
    </source>
</evidence>
<dbReference type="FunFam" id="2.60.40.10:FF:000028">
    <property type="entry name" value="Neuronal cell adhesion molecule"/>
    <property type="match status" value="1"/>
</dbReference>
<evidence type="ECO:0000256" key="13">
    <source>
        <dbReference type="ARBA" id="ARBA00023180"/>
    </source>
</evidence>
<keyword evidence="6" id="KW-0677">Repeat</keyword>
<evidence type="ECO:0000313" key="23">
    <source>
        <dbReference type="RefSeq" id="XP_055882178.1"/>
    </source>
</evidence>
<feature type="region of interest" description="Disordered" evidence="15">
    <location>
        <begin position="340"/>
        <end position="360"/>
    </location>
</feature>
<feature type="compositionally biased region" description="Basic residues" evidence="15">
    <location>
        <begin position="1262"/>
        <end position="1274"/>
    </location>
</feature>
<evidence type="ECO:0000256" key="2">
    <source>
        <dbReference type="ARBA" id="ARBA00008921"/>
    </source>
</evidence>
<dbReference type="SUPFAM" id="SSF49265">
    <property type="entry name" value="Fibronectin type III"/>
    <property type="match status" value="2"/>
</dbReference>
<evidence type="ECO:0000256" key="16">
    <source>
        <dbReference type="SAM" id="Phobius"/>
    </source>
</evidence>
<dbReference type="SMART" id="SM00060">
    <property type="entry name" value="FN3"/>
    <property type="match status" value="4"/>
</dbReference>
<keyword evidence="4 16" id="KW-0812">Transmembrane</keyword>
<dbReference type="PRINTS" id="PR00700">
    <property type="entry name" value="PRTYPHPHTASE"/>
</dbReference>
<evidence type="ECO:0000256" key="12">
    <source>
        <dbReference type="ARBA" id="ARBA00023170"/>
    </source>
</evidence>
<dbReference type="GO" id="GO:0004896">
    <property type="term" value="F:cytokine receptor activity"/>
    <property type="evidence" value="ECO:0007669"/>
    <property type="project" value="InterPro"/>
</dbReference>
<proteinExistence type="inferred from homology"/>
<evidence type="ECO:0000256" key="4">
    <source>
        <dbReference type="ARBA" id="ARBA00022692"/>
    </source>
</evidence>
<feature type="domain" description="Tyrosine-protein phosphatase" evidence="17">
    <location>
        <begin position="987"/>
        <end position="1247"/>
    </location>
</feature>
<dbReference type="RefSeq" id="XP_055882178.1">
    <property type="nucleotide sequence ID" value="XM_056026203.1"/>
</dbReference>
<dbReference type="CDD" id="cd14549">
    <property type="entry name" value="R5-PTPc-1"/>
    <property type="match status" value="1"/>
</dbReference>
<feature type="domain" description="Tyrosine-protein phosphatase" evidence="17">
    <location>
        <begin position="681"/>
        <end position="948"/>
    </location>
</feature>
<dbReference type="InterPro" id="IPR036179">
    <property type="entry name" value="Ig-like_dom_sf"/>
</dbReference>
<name>A0A9W3A4C0_BIOGL</name>
<keyword evidence="5" id="KW-0732">Signal</keyword>
<dbReference type="PROSITE" id="PS50056">
    <property type="entry name" value="TYR_PHOSPHATASE_2"/>
    <property type="match status" value="1"/>
</dbReference>
<dbReference type="SMART" id="SM00194">
    <property type="entry name" value="PTPc"/>
    <property type="match status" value="2"/>
</dbReference>
<reference evidence="22 23" key="1">
    <citation type="submission" date="2025-04" db="UniProtKB">
        <authorList>
            <consortium name="RefSeq"/>
        </authorList>
    </citation>
    <scope>IDENTIFICATION</scope>
</reference>
<evidence type="ECO:0000256" key="3">
    <source>
        <dbReference type="ARBA" id="ARBA00013064"/>
    </source>
</evidence>
<dbReference type="Pfam" id="PF00102">
    <property type="entry name" value="Y_phosphatase"/>
    <property type="match status" value="2"/>
</dbReference>
<dbReference type="PROSITE" id="PS50835">
    <property type="entry name" value="IG_LIKE"/>
    <property type="match status" value="1"/>
</dbReference>
<accession>A0A9W3A4C0</accession>
<dbReference type="FunFam" id="3.90.190.10:FF:000068">
    <property type="entry name" value="receptor-type tyrosine-protein phosphatase zeta"/>
    <property type="match status" value="1"/>
</dbReference>
<organism evidence="21 22">
    <name type="scientific">Biomphalaria glabrata</name>
    <name type="common">Bloodfluke planorb</name>
    <name type="synonym">Freshwater snail</name>
    <dbReference type="NCBI Taxonomy" id="6526"/>
    <lineage>
        <taxon>Eukaryota</taxon>
        <taxon>Metazoa</taxon>
        <taxon>Spiralia</taxon>
        <taxon>Lophotrochozoa</taxon>
        <taxon>Mollusca</taxon>
        <taxon>Gastropoda</taxon>
        <taxon>Heterobranchia</taxon>
        <taxon>Euthyneura</taxon>
        <taxon>Panpulmonata</taxon>
        <taxon>Hygrophila</taxon>
        <taxon>Lymnaeoidea</taxon>
        <taxon>Planorbidae</taxon>
        <taxon>Biomphalaria</taxon>
    </lineage>
</organism>
<evidence type="ECO:0000256" key="5">
    <source>
        <dbReference type="ARBA" id="ARBA00022729"/>
    </source>
</evidence>
<dbReference type="PANTHER" id="PTHR19134:SF540">
    <property type="entry name" value="TYROSINE-PROTEIN PHOSPHATASE 99A"/>
    <property type="match status" value="1"/>
</dbReference>
<feature type="domain" description="Fibronectin type-III" evidence="20">
    <location>
        <begin position="138"/>
        <end position="233"/>
    </location>
</feature>
<protein>
    <recommendedName>
        <fullName evidence="3">protein-tyrosine-phosphatase</fullName>
        <ecNumber evidence="3">3.1.3.48</ecNumber>
    </recommendedName>
</protein>
<keyword evidence="11" id="KW-1015">Disulfide bond</keyword>
<feature type="domain" description="Ig-like" evidence="19">
    <location>
        <begin position="22"/>
        <end position="125"/>
    </location>
</feature>
<dbReference type="InterPro" id="IPR013783">
    <property type="entry name" value="Ig-like_fold"/>
</dbReference>
<evidence type="ECO:0000256" key="7">
    <source>
        <dbReference type="ARBA" id="ARBA00022801"/>
    </source>
</evidence>
<dbReference type="Gene3D" id="2.60.40.10">
    <property type="entry name" value="Immunoglobulins"/>
    <property type="match status" value="5"/>
</dbReference>
<dbReference type="InterPro" id="IPR003529">
    <property type="entry name" value="Hematopoietin_rcpt_Gp130_CS"/>
</dbReference>
<dbReference type="RefSeq" id="XP_055882177.1">
    <property type="nucleotide sequence ID" value="XM_056026202.1"/>
</dbReference>
<evidence type="ECO:0000259" key="19">
    <source>
        <dbReference type="PROSITE" id="PS50835"/>
    </source>
</evidence>
<dbReference type="OrthoDB" id="6022401at2759"/>
<dbReference type="SMART" id="SM00404">
    <property type="entry name" value="PTPc_motif"/>
    <property type="match status" value="2"/>
</dbReference>
<feature type="region of interest" description="Disordered" evidence="15">
    <location>
        <begin position="1255"/>
        <end position="1328"/>
    </location>
</feature>
<dbReference type="SUPFAM" id="SSF48726">
    <property type="entry name" value="Immunoglobulin"/>
    <property type="match status" value="1"/>
</dbReference>
<feature type="domain" description="Fibronectin type-III" evidence="20">
    <location>
        <begin position="356"/>
        <end position="455"/>
    </location>
</feature>
<evidence type="ECO:0000259" key="18">
    <source>
        <dbReference type="PROSITE" id="PS50056"/>
    </source>
</evidence>
<feature type="compositionally biased region" description="Low complexity" evidence="15">
    <location>
        <begin position="1285"/>
        <end position="1296"/>
    </location>
</feature>
<dbReference type="GO" id="GO:0016020">
    <property type="term" value="C:membrane"/>
    <property type="evidence" value="ECO:0007669"/>
    <property type="project" value="UniProtKB-SubCell"/>
</dbReference>
<evidence type="ECO:0000313" key="22">
    <source>
        <dbReference type="RefSeq" id="XP_055882177.1"/>
    </source>
</evidence>
<feature type="transmembrane region" description="Helical" evidence="16">
    <location>
        <begin position="596"/>
        <end position="617"/>
    </location>
</feature>
<evidence type="ECO:0000256" key="1">
    <source>
        <dbReference type="ARBA" id="ARBA00004479"/>
    </source>
</evidence>
<dbReference type="Proteomes" id="UP001165740">
    <property type="component" value="Chromosome 4"/>
</dbReference>
<feature type="compositionally biased region" description="Polar residues" evidence="15">
    <location>
        <begin position="340"/>
        <end position="352"/>
    </location>
</feature>
<dbReference type="InterPro" id="IPR036116">
    <property type="entry name" value="FN3_sf"/>
</dbReference>
<sequence length="1328" mass="149670">MAHVTKMTLYWFSIYFMLCNFPTYGLTYSTVYEIVGHSIALKCPELDQDSVVSTAMWSKDTELVAIKAANDKWIIPLNNSRAKIEENNAQSIQLVIENLEMKDTAIYKCELFYADQTGSNKNNVTSTTKLIVQDKPEKPGQPIIKEIGSRNVTAWWSASGNDMNSAIISYKLYIKHCTDTEQVKSWEVGPDIFEKTALDLSPYTCYKAFVVAENAVGPSDPSLESDEFVTLEEDSVDYQLVMDYKSCKPCAKKLFKRAPSEAPYNLHSANQTSTEIYLAWEAPPSGTLNGVLTGYLIKYGLNKNNLTSVNITDPLATSYVLKNLKPNSMYTVSIMAQNSRGTSPEVDTSIQTKPGPPSKPRITHINNNSEKSFNVNWEPPREINGKLERYNLEWTHTTTNEKRSRYITGHIMYDSMSALVQDLEPYTKYNLRVAAVSDGGEGEFSDEFPAFTDVAAPSSPLNFNMTALGSSSLYLSWSPPAKFYKSIDGYIIKGWDHRGKIIEDVIDLTKTKDISGNGASYTQHTLRNLATNARYNLRIAAVTGSIFSKVNYTGDFTEAKSVTLGTYNDVGSAVIRDYSKANEAIDAAEGSFHPGFIVAIVLGVLILVTLAALLVGYRFYNCRRLYQAAYLYLAVPSNSQPTAQTIITVEEHSEEKQYPDIGVADFISHVEHMHMDSDIGFSQEFDEINRTSYSDKYPCESSNINDNRSKNRYINIVAYDHSRVVLKTELSRIRQSDYINANYVDGYKKHKAYIATQGPLPQTFPDFWRMIWEQNSSVIVMITNLMEKGRRKCDQYWPNDGAETYGHLHVKLVNTIPRAHYTVRIFTLKNLKVKKRHSMKGGQERTVFHFHYTEWPDHGVPDYSLPVLTFVQKSAAQRGPDHGPIVVHCSAGVGRTGTYILIDSMIAQIEDRKSINIPGFTQLIRRQRNFLVQTEDQYIFIHELLVEYLLGNGSTEVKEEALSDYLILLDQPVSNQVLPAITSSTLLDRQYQLITDYTPNELDQSAALKPVNLGKNRVGSLLPVNLKRVLLSARPGVEGSDYINATYLQGYKKSSEFIVTQHPTDDTTEDFWRMVWDKNSPVIVVISPIDEIEYKEFWPSKGSSIEIDSGNFRLAMKDEPIVDEEQGFVTTEFILDSIQYDYTLLTRIILVKNWPQGYTTDLHKIFNVISAAQSYVNSLECGPLVVVDRFGSVEAGTFCALWTLRDQIISEKCADFYQVCKLYHFKRPGIIGTKENYLFLHQVLAAYCQHFQDDPVPNSSSPRHHHISLHHGSTRSKNGTLPRANANNGNNVHNSNTLPRSSAQMGRSYSGDSMSGPIIDSPKLETNI</sequence>
<dbReference type="InterPro" id="IPR003595">
    <property type="entry name" value="Tyr_Pase_cat"/>
</dbReference>
<keyword evidence="9 16" id="KW-1133">Transmembrane helix</keyword>
<keyword evidence="13" id="KW-0325">Glycoprotein</keyword>
<keyword evidence="8" id="KW-0904">Protein phosphatase</keyword>
<keyword evidence="12" id="KW-0675">Receptor</keyword>
<dbReference type="Gene3D" id="3.90.190.10">
    <property type="entry name" value="Protein tyrosine phosphatase superfamily"/>
    <property type="match status" value="2"/>
</dbReference>
<dbReference type="InterPro" id="IPR050348">
    <property type="entry name" value="Protein-Tyr_Phosphatase"/>
</dbReference>
<dbReference type="PANTHER" id="PTHR19134">
    <property type="entry name" value="RECEPTOR-TYPE TYROSINE-PROTEIN PHOSPHATASE"/>
    <property type="match status" value="1"/>
</dbReference>
<dbReference type="Pfam" id="PF00041">
    <property type="entry name" value="fn3"/>
    <property type="match status" value="3"/>
</dbReference>
<dbReference type="InterPro" id="IPR029021">
    <property type="entry name" value="Prot-tyrosine_phosphatase-like"/>
</dbReference>
<evidence type="ECO:0000256" key="8">
    <source>
        <dbReference type="ARBA" id="ARBA00022912"/>
    </source>
</evidence>
<dbReference type="PROSITE" id="PS50055">
    <property type="entry name" value="TYR_PHOSPHATASE_PTP"/>
    <property type="match status" value="2"/>
</dbReference>
<evidence type="ECO:0000256" key="9">
    <source>
        <dbReference type="ARBA" id="ARBA00022989"/>
    </source>
</evidence>
<evidence type="ECO:0000313" key="21">
    <source>
        <dbReference type="Proteomes" id="UP001165740"/>
    </source>
</evidence>
<comment type="catalytic activity">
    <reaction evidence="14">
        <text>O-phospho-L-tyrosyl-[protein] + H2O = L-tyrosyl-[protein] + phosphate</text>
        <dbReference type="Rhea" id="RHEA:10684"/>
        <dbReference type="Rhea" id="RHEA-COMP:10136"/>
        <dbReference type="Rhea" id="RHEA-COMP:20101"/>
        <dbReference type="ChEBI" id="CHEBI:15377"/>
        <dbReference type="ChEBI" id="CHEBI:43474"/>
        <dbReference type="ChEBI" id="CHEBI:46858"/>
        <dbReference type="ChEBI" id="CHEBI:61978"/>
        <dbReference type="EC" id="3.1.3.48"/>
    </reaction>
</comment>
<dbReference type="PRINTS" id="PR00014">
    <property type="entry name" value="FNTYPEIII"/>
</dbReference>
<feature type="domain" description="Fibronectin type-III" evidence="20">
    <location>
        <begin position="459"/>
        <end position="569"/>
    </location>
</feature>
<dbReference type="GeneID" id="106075356"/>
<feature type="compositionally biased region" description="Polar residues" evidence="15">
    <location>
        <begin position="1297"/>
        <end position="1313"/>
    </location>
</feature>
<keyword evidence="7" id="KW-0378">Hydrolase</keyword>
<dbReference type="InterPro" id="IPR000387">
    <property type="entry name" value="Tyr_Pase_dom"/>
</dbReference>
<dbReference type="EC" id="3.1.3.48" evidence="3"/>
<dbReference type="OMA" id="ILHYIIH"/>
<gene>
    <name evidence="22 23" type="primary">LOC106075356</name>
</gene>
<dbReference type="PROSITE" id="PS00383">
    <property type="entry name" value="TYR_PHOSPHATASE_1"/>
    <property type="match status" value="1"/>
</dbReference>
<dbReference type="SUPFAM" id="SSF52799">
    <property type="entry name" value="(Phosphotyrosine protein) phosphatases II"/>
    <property type="match status" value="2"/>
</dbReference>
<comment type="similarity">
    <text evidence="2">Belongs to the type I cytokine receptor family. Type 2 subfamily.</text>
</comment>
<dbReference type="GO" id="GO:0004725">
    <property type="term" value="F:protein tyrosine phosphatase activity"/>
    <property type="evidence" value="ECO:0007669"/>
    <property type="project" value="UniProtKB-EC"/>
</dbReference>
<dbReference type="PROSITE" id="PS50853">
    <property type="entry name" value="FN3"/>
    <property type="match status" value="4"/>
</dbReference>
<feature type="domain" description="Fibronectin type-III" evidence="20">
    <location>
        <begin position="262"/>
        <end position="355"/>
    </location>
</feature>
<evidence type="ECO:0000259" key="17">
    <source>
        <dbReference type="PROSITE" id="PS50055"/>
    </source>
</evidence>
<dbReference type="InterPro" id="IPR003961">
    <property type="entry name" value="FN3_dom"/>
</dbReference>
<evidence type="ECO:0000256" key="11">
    <source>
        <dbReference type="ARBA" id="ARBA00023157"/>
    </source>
</evidence>
<comment type="subcellular location">
    <subcellularLocation>
        <location evidence="1">Membrane</location>
        <topology evidence="1">Single-pass type I membrane protein</topology>
    </subcellularLocation>
</comment>
<dbReference type="FunFam" id="3.90.190.10:FF:000013">
    <property type="entry name" value="receptor-type tyrosine-protein phosphatase zeta isoform X1"/>
    <property type="match status" value="1"/>
</dbReference>
<dbReference type="InterPro" id="IPR016130">
    <property type="entry name" value="Tyr_Pase_AS"/>
</dbReference>
<dbReference type="CDD" id="cd00063">
    <property type="entry name" value="FN3"/>
    <property type="match status" value="4"/>
</dbReference>
<dbReference type="PROSITE" id="PS01353">
    <property type="entry name" value="HEMATOPO_REC_L_F2"/>
    <property type="match status" value="1"/>
</dbReference>